<evidence type="ECO:0000256" key="1">
    <source>
        <dbReference type="SAM" id="MobiDB-lite"/>
    </source>
</evidence>
<name>A0A5J4WR89_9EUKA</name>
<evidence type="ECO:0000313" key="2">
    <source>
        <dbReference type="EMBL" id="KAA6397451.1"/>
    </source>
</evidence>
<feature type="compositionally biased region" description="Basic and acidic residues" evidence="1">
    <location>
        <begin position="101"/>
        <end position="122"/>
    </location>
</feature>
<proteinExistence type="predicted"/>
<feature type="region of interest" description="Disordered" evidence="1">
    <location>
        <begin position="101"/>
        <end position="151"/>
    </location>
</feature>
<evidence type="ECO:0000313" key="3">
    <source>
        <dbReference type="Proteomes" id="UP000324800"/>
    </source>
</evidence>
<dbReference type="AlphaFoldDB" id="A0A5J4WR89"/>
<organism evidence="2 3">
    <name type="scientific">Streblomastix strix</name>
    <dbReference type="NCBI Taxonomy" id="222440"/>
    <lineage>
        <taxon>Eukaryota</taxon>
        <taxon>Metamonada</taxon>
        <taxon>Preaxostyla</taxon>
        <taxon>Oxymonadida</taxon>
        <taxon>Streblomastigidae</taxon>
        <taxon>Streblomastix</taxon>
    </lineage>
</organism>
<comment type="caution">
    <text evidence="2">The sequence shown here is derived from an EMBL/GenBank/DDBJ whole genome shotgun (WGS) entry which is preliminary data.</text>
</comment>
<dbReference type="EMBL" id="SNRW01001177">
    <property type="protein sequence ID" value="KAA6397451.1"/>
    <property type="molecule type" value="Genomic_DNA"/>
</dbReference>
<feature type="non-terminal residue" evidence="2">
    <location>
        <position position="167"/>
    </location>
</feature>
<accession>A0A5J4WR89</accession>
<gene>
    <name evidence="2" type="ORF">EZS28_007025</name>
</gene>
<sequence length="167" mass="19413">MIVAQTTILGLNNGHSTFTILGREGMYCIQIIHSSLDKLQKIFNTIIEKAEIFEKQKKDDNIIQFQKIQMARAMLEAKKAQLIELRSETADLRKTAEDLEKRQPILKDFDTPQKLEKEKEFEQEQQQDVNQKDMLPPDQKQDGLDLNNPNLGIISIDDRRYNVNNEL</sequence>
<dbReference type="Proteomes" id="UP000324800">
    <property type="component" value="Unassembled WGS sequence"/>
</dbReference>
<reference evidence="2 3" key="1">
    <citation type="submission" date="2019-03" db="EMBL/GenBank/DDBJ databases">
        <title>Single cell metagenomics reveals metabolic interactions within the superorganism composed of flagellate Streblomastix strix and complex community of Bacteroidetes bacteria on its surface.</title>
        <authorList>
            <person name="Treitli S.C."/>
            <person name="Kolisko M."/>
            <person name="Husnik F."/>
            <person name="Keeling P."/>
            <person name="Hampl V."/>
        </authorList>
    </citation>
    <scope>NUCLEOTIDE SEQUENCE [LARGE SCALE GENOMIC DNA]</scope>
    <source>
        <strain evidence="2">ST1C</strain>
    </source>
</reference>
<protein>
    <submittedName>
        <fullName evidence="2">Uncharacterized protein</fullName>
    </submittedName>
</protein>